<proteinExistence type="predicted"/>
<reference evidence="1 2" key="1">
    <citation type="submission" date="2018-03" db="EMBL/GenBank/DDBJ databases">
        <title>Genomic Encyclopedia of Type Strains, Phase III (KMG-III): the genomes of soil and plant-associated and newly described type strains.</title>
        <authorList>
            <person name="Whitman W."/>
        </authorList>
    </citation>
    <scope>NUCLEOTIDE SEQUENCE [LARGE SCALE GENOMIC DNA]</scope>
    <source>
        <strain evidence="1 2">CGMCC 1.9313</strain>
    </source>
</reference>
<sequence>MAIDHIMKGRLLATDKNRIYMQPIIYRHTGVMSPT</sequence>
<dbReference type="Proteomes" id="UP000238034">
    <property type="component" value="Unassembled WGS sequence"/>
</dbReference>
<evidence type="ECO:0000313" key="1">
    <source>
        <dbReference type="EMBL" id="PRY54454.1"/>
    </source>
</evidence>
<evidence type="ECO:0000313" key="2">
    <source>
        <dbReference type="Proteomes" id="UP000238034"/>
    </source>
</evidence>
<name>A0A2T0U960_9SPHI</name>
<protein>
    <submittedName>
        <fullName evidence="1">Uncharacterized protein</fullName>
    </submittedName>
</protein>
<organism evidence="1 2">
    <name type="scientific">Arcticibacter pallidicorallinus</name>
    <dbReference type="NCBI Taxonomy" id="1259464"/>
    <lineage>
        <taxon>Bacteria</taxon>
        <taxon>Pseudomonadati</taxon>
        <taxon>Bacteroidota</taxon>
        <taxon>Sphingobacteriia</taxon>
        <taxon>Sphingobacteriales</taxon>
        <taxon>Sphingobacteriaceae</taxon>
        <taxon>Arcticibacter</taxon>
    </lineage>
</organism>
<comment type="caution">
    <text evidence="1">The sequence shown here is derived from an EMBL/GenBank/DDBJ whole genome shotgun (WGS) entry which is preliminary data.</text>
</comment>
<gene>
    <name evidence="1" type="ORF">B0I27_102220</name>
</gene>
<dbReference type="EMBL" id="PVTH01000002">
    <property type="protein sequence ID" value="PRY54454.1"/>
    <property type="molecule type" value="Genomic_DNA"/>
</dbReference>
<keyword evidence="2" id="KW-1185">Reference proteome</keyword>
<accession>A0A2T0U960</accession>
<dbReference type="AlphaFoldDB" id="A0A2T0U960"/>